<dbReference type="PANTHER" id="PTHR10443:SF47">
    <property type="entry name" value="DIPEPTIDASE"/>
    <property type="match status" value="1"/>
</dbReference>
<accession>A0A9P0LVY7</accession>
<dbReference type="GO" id="GO:0046872">
    <property type="term" value="F:metal ion binding"/>
    <property type="evidence" value="ECO:0007669"/>
    <property type="project" value="UniProtKB-UniRule"/>
</dbReference>
<feature type="non-terminal residue" evidence="2">
    <location>
        <position position="136"/>
    </location>
</feature>
<comment type="catalytic activity">
    <reaction evidence="1">
        <text>an L-aminoacyl-L-amino acid + H2O = 2 an L-alpha-amino acid</text>
        <dbReference type="Rhea" id="RHEA:48940"/>
        <dbReference type="ChEBI" id="CHEBI:15377"/>
        <dbReference type="ChEBI" id="CHEBI:59869"/>
        <dbReference type="ChEBI" id="CHEBI:77460"/>
        <dbReference type="EC" id="3.4.13.19"/>
    </reaction>
</comment>
<evidence type="ECO:0000313" key="3">
    <source>
        <dbReference type="Proteomes" id="UP001152888"/>
    </source>
</evidence>
<dbReference type="PROSITE" id="PS51365">
    <property type="entry name" value="RENAL_DIPEPTIDASE_2"/>
    <property type="match status" value="1"/>
</dbReference>
<keyword evidence="1" id="KW-0862">Zinc</keyword>
<keyword evidence="1" id="KW-0224">Dipeptidase</keyword>
<dbReference type="InterPro" id="IPR032466">
    <property type="entry name" value="Metal_Hydrolase"/>
</dbReference>
<comment type="subunit">
    <text evidence="1">Homodimer; disulfide-linked.</text>
</comment>
<dbReference type="OrthoDB" id="445695at2759"/>
<dbReference type="GO" id="GO:0098552">
    <property type="term" value="C:side of membrane"/>
    <property type="evidence" value="ECO:0007669"/>
    <property type="project" value="UniProtKB-KW"/>
</dbReference>
<keyword evidence="1" id="KW-0449">Lipoprotein</keyword>
<comment type="cofactor">
    <cofactor evidence="1">
        <name>Zn(2+)</name>
        <dbReference type="ChEBI" id="CHEBI:29105"/>
    </cofactor>
</comment>
<dbReference type="Proteomes" id="UP001152888">
    <property type="component" value="Unassembled WGS sequence"/>
</dbReference>
<dbReference type="EMBL" id="CAKOFQ010007432">
    <property type="protein sequence ID" value="CAH2000967.1"/>
    <property type="molecule type" value="Genomic_DNA"/>
</dbReference>
<name>A0A9P0LVY7_ACAOB</name>
<dbReference type="SUPFAM" id="SSF51556">
    <property type="entry name" value="Metallo-dependent hydrolases"/>
    <property type="match status" value="1"/>
</dbReference>
<dbReference type="AlphaFoldDB" id="A0A9P0LVY7"/>
<sequence length="136" mass="16262">FHPIPQSEVFAYFWLLIPINFEHLDRFSSNSKERSQQTILSIEDRRTKLLQEVPLIDGHNDLPWNIRKFLHNKLKNFKFNEDLRSVSPWSTSAWSHTDLVRLQRGHVAAQEILHFFYLRVENIMLPHAVQFRKGQL</sequence>
<dbReference type="Gene3D" id="3.20.20.140">
    <property type="entry name" value="Metal-dependent hydrolases"/>
    <property type="match status" value="1"/>
</dbReference>
<comment type="subcellular location">
    <subcellularLocation>
        <location evidence="1">Membrane</location>
        <topology evidence="1">Lipid-anchor</topology>
        <topology evidence="1">GPI-anchor</topology>
    </subcellularLocation>
</comment>
<keyword evidence="1" id="KW-0479">Metal-binding</keyword>
<keyword evidence="1" id="KW-0336">GPI-anchor</keyword>
<protein>
    <recommendedName>
        <fullName evidence="1">Dipeptidase</fullName>
        <ecNumber evidence="1">3.4.13.19</ecNumber>
    </recommendedName>
</protein>
<dbReference type="EC" id="3.4.13.19" evidence="1"/>
<keyword evidence="3" id="KW-1185">Reference proteome</keyword>
<evidence type="ECO:0000256" key="1">
    <source>
        <dbReference type="RuleBase" id="RU341113"/>
    </source>
</evidence>
<keyword evidence="1" id="KW-0378">Hydrolase</keyword>
<keyword evidence="1" id="KW-0325">Glycoprotein</keyword>
<reference evidence="2" key="1">
    <citation type="submission" date="2022-03" db="EMBL/GenBank/DDBJ databases">
        <authorList>
            <person name="Sayadi A."/>
        </authorList>
    </citation>
    <scope>NUCLEOTIDE SEQUENCE</scope>
</reference>
<keyword evidence="1" id="KW-0645">Protease</keyword>
<dbReference type="GO" id="GO:0070573">
    <property type="term" value="F:metallodipeptidase activity"/>
    <property type="evidence" value="ECO:0007669"/>
    <property type="project" value="InterPro"/>
</dbReference>
<proteinExistence type="inferred from homology"/>
<dbReference type="InterPro" id="IPR008257">
    <property type="entry name" value="Pept_M19"/>
</dbReference>
<comment type="caution">
    <text evidence="2">The sequence shown here is derived from an EMBL/GenBank/DDBJ whole genome shotgun (WGS) entry which is preliminary data.</text>
</comment>
<organism evidence="2 3">
    <name type="scientific">Acanthoscelides obtectus</name>
    <name type="common">Bean weevil</name>
    <name type="synonym">Bruchus obtectus</name>
    <dbReference type="NCBI Taxonomy" id="200917"/>
    <lineage>
        <taxon>Eukaryota</taxon>
        <taxon>Metazoa</taxon>
        <taxon>Ecdysozoa</taxon>
        <taxon>Arthropoda</taxon>
        <taxon>Hexapoda</taxon>
        <taxon>Insecta</taxon>
        <taxon>Pterygota</taxon>
        <taxon>Neoptera</taxon>
        <taxon>Endopterygota</taxon>
        <taxon>Coleoptera</taxon>
        <taxon>Polyphaga</taxon>
        <taxon>Cucujiformia</taxon>
        <taxon>Chrysomeloidea</taxon>
        <taxon>Chrysomelidae</taxon>
        <taxon>Bruchinae</taxon>
        <taxon>Bruchini</taxon>
        <taxon>Acanthoscelides</taxon>
    </lineage>
</organism>
<evidence type="ECO:0000313" key="2">
    <source>
        <dbReference type="EMBL" id="CAH2000967.1"/>
    </source>
</evidence>
<dbReference type="PANTHER" id="PTHR10443">
    <property type="entry name" value="MICROSOMAL DIPEPTIDASE"/>
    <property type="match status" value="1"/>
</dbReference>
<comment type="similarity">
    <text evidence="1">Belongs to the metallo-dependent hydrolases superfamily. Peptidase M19 family.</text>
</comment>
<gene>
    <name evidence="2" type="ORF">ACAOBT_LOCUS25906</name>
</gene>
<keyword evidence="1" id="KW-0482">Metalloprotease</keyword>
<keyword evidence="1" id="KW-0472">Membrane</keyword>
<dbReference type="GO" id="GO:0006508">
    <property type="term" value="P:proteolysis"/>
    <property type="evidence" value="ECO:0007669"/>
    <property type="project" value="UniProtKB-KW"/>
</dbReference>
<keyword evidence="1" id="KW-1015">Disulfide bond</keyword>